<dbReference type="GO" id="GO:0009653">
    <property type="term" value="P:anatomical structure morphogenesis"/>
    <property type="evidence" value="ECO:0007669"/>
    <property type="project" value="TreeGrafter"/>
</dbReference>
<dbReference type="AlphaFoldDB" id="A0A3M7SIZ5"/>
<dbReference type="Proteomes" id="UP000276133">
    <property type="component" value="Unassembled WGS sequence"/>
</dbReference>
<dbReference type="STRING" id="10195.A0A3M7SIZ5"/>
<dbReference type="OrthoDB" id="430044at2759"/>
<organism evidence="1 2">
    <name type="scientific">Brachionus plicatilis</name>
    <name type="common">Marine rotifer</name>
    <name type="synonym">Brachionus muelleri</name>
    <dbReference type="NCBI Taxonomy" id="10195"/>
    <lineage>
        <taxon>Eukaryota</taxon>
        <taxon>Metazoa</taxon>
        <taxon>Spiralia</taxon>
        <taxon>Gnathifera</taxon>
        <taxon>Rotifera</taxon>
        <taxon>Eurotatoria</taxon>
        <taxon>Monogononta</taxon>
        <taxon>Pseudotrocha</taxon>
        <taxon>Ploima</taxon>
        <taxon>Brachionidae</taxon>
        <taxon>Brachionus</taxon>
    </lineage>
</organism>
<name>A0A3M7SIZ5_BRAPC</name>
<dbReference type="PANTHER" id="PTHR45739:SF1">
    <property type="entry name" value="EXTRACELLULAR MATRIX ORGANIZING PROTEIN FRAS1"/>
    <property type="match status" value="1"/>
</dbReference>
<accession>A0A3M7SIZ5</accession>
<dbReference type="EMBL" id="REGN01001291">
    <property type="protein sequence ID" value="RNA35736.1"/>
    <property type="molecule type" value="Genomic_DNA"/>
</dbReference>
<dbReference type="PANTHER" id="PTHR45739">
    <property type="entry name" value="MATRIX PROTEIN, PUTATIVE-RELATED"/>
    <property type="match status" value="1"/>
</dbReference>
<protein>
    <submittedName>
        <fullName evidence="1">Extracellular matrix FRAS1</fullName>
    </submittedName>
</protein>
<reference evidence="1 2" key="1">
    <citation type="journal article" date="2018" name="Sci. Rep.">
        <title>Genomic signatures of local adaptation to the degree of environmental predictability in rotifers.</title>
        <authorList>
            <person name="Franch-Gras L."/>
            <person name="Hahn C."/>
            <person name="Garcia-Roger E.M."/>
            <person name="Carmona M.J."/>
            <person name="Serra M."/>
            <person name="Gomez A."/>
        </authorList>
    </citation>
    <scope>NUCLEOTIDE SEQUENCE [LARGE SCALE GENOMIC DNA]</scope>
    <source>
        <strain evidence="1">HYR1</strain>
    </source>
</reference>
<dbReference type="InterPro" id="IPR051561">
    <property type="entry name" value="FRAS1_ECM"/>
</dbReference>
<evidence type="ECO:0000313" key="2">
    <source>
        <dbReference type="Proteomes" id="UP000276133"/>
    </source>
</evidence>
<gene>
    <name evidence="1" type="ORF">BpHYR1_031137</name>
</gene>
<keyword evidence="2" id="KW-1185">Reference proteome</keyword>
<sequence>MVTNNSFWFTILKSKARTKLSSFPLVDLIDGFSIRYVQSDHKNKEPTMDSFMFHVSDGINESPTHKIAINIKIINDEKPVAVFEPLQVQDGKGTILTNSSFFIVDFDSTPENIRIEVEKFPKYEYYKLFSILQNS</sequence>
<evidence type="ECO:0000313" key="1">
    <source>
        <dbReference type="EMBL" id="RNA35736.1"/>
    </source>
</evidence>
<proteinExistence type="predicted"/>
<comment type="caution">
    <text evidence="1">The sequence shown here is derived from an EMBL/GenBank/DDBJ whole genome shotgun (WGS) entry which is preliminary data.</text>
</comment>